<dbReference type="Proteomes" id="UP001497497">
    <property type="component" value="Unassembled WGS sequence"/>
</dbReference>
<organism evidence="2 3">
    <name type="scientific">Lymnaea stagnalis</name>
    <name type="common">Great pond snail</name>
    <name type="synonym">Helix stagnalis</name>
    <dbReference type="NCBI Taxonomy" id="6523"/>
    <lineage>
        <taxon>Eukaryota</taxon>
        <taxon>Metazoa</taxon>
        <taxon>Spiralia</taxon>
        <taxon>Lophotrochozoa</taxon>
        <taxon>Mollusca</taxon>
        <taxon>Gastropoda</taxon>
        <taxon>Heterobranchia</taxon>
        <taxon>Euthyneura</taxon>
        <taxon>Panpulmonata</taxon>
        <taxon>Hygrophila</taxon>
        <taxon>Lymnaeoidea</taxon>
        <taxon>Lymnaeidae</taxon>
        <taxon>Lymnaea</taxon>
    </lineage>
</organism>
<evidence type="ECO:0000256" key="1">
    <source>
        <dbReference type="SAM" id="MobiDB-lite"/>
    </source>
</evidence>
<gene>
    <name evidence="2" type="ORF">GSLYS_00017640001</name>
</gene>
<keyword evidence="3" id="KW-1185">Reference proteome</keyword>
<reference evidence="2 3" key="1">
    <citation type="submission" date="2024-04" db="EMBL/GenBank/DDBJ databases">
        <authorList>
            <consortium name="Genoscope - CEA"/>
            <person name="William W."/>
        </authorList>
    </citation>
    <scope>NUCLEOTIDE SEQUENCE [LARGE SCALE GENOMIC DNA]</scope>
</reference>
<comment type="caution">
    <text evidence="2">The sequence shown here is derived from an EMBL/GenBank/DDBJ whole genome shotgun (WGS) entry which is preliminary data.</text>
</comment>
<name>A0AAV2IC50_LYMST</name>
<proteinExistence type="predicted"/>
<feature type="compositionally biased region" description="Low complexity" evidence="1">
    <location>
        <begin position="47"/>
        <end position="59"/>
    </location>
</feature>
<feature type="region of interest" description="Disordered" evidence="1">
    <location>
        <begin position="28"/>
        <end position="84"/>
    </location>
</feature>
<dbReference type="Gene3D" id="3.30.40.100">
    <property type="match status" value="1"/>
</dbReference>
<dbReference type="EMBL" id="CAXITT010000598">
    <property type="protein sequence ID" value="CAL1544127.1"/>
    <property type="molecule type" value="Genomic_DNA"/>
</dbReference>
<dbReference type="AlphaFoldDB" id="A0AAV2IC50"/>
<evidence type="ECO:0000313" key="3">
    <source>
        <dbReference type="Proteomes" id="UP001497497"/>
    </source>
</evidence>
<evidence type="ECO:0008006" key="4">
    <source>
        <dbReference type="Google" id="ProtNLM"/>
    </source>
</evidence>
<feature type="non-terminal residue" evidence="2">
    <location>
        <position position="213"/>
    </location>
</feature>
<accession>A0AAV2IC50</accession>
<evidence type="ECO:0000313" key="2">
    <source>
        <dbReference type="EMBL" id="CAL1544127.1"/>
    </source>
</evidence>
<protein>
    <recommendedName>
        <fullName evidence="4">CW-type domain-containing protein</fullName>
    </recommendedName>
</protein>
<sequence>MKKKFENKKPIKEVSVDCEETDMKLKVKSPGGYEQRGLDENNVPLQDNYSDINDDNSSIDSEEVDDWNDMPVQQENETTPVCKPKMECPKIRQGIKKVEKQNKLKPKQLLYSETEQIIKAKKSVADGKISKEITSSYDKKGITTVTSKKGKKEISPISNKIKKYNQVLEKQANREETVDNQQDETGTWVQCCNKMCNKWRYVQEIEDPLLVPE</sequence>